<dbReference type="EMBL" id="CP011104">
    <property type="protein sequence ID" value="AKH63015.1"/>
    <property type="molecule type" value="Genomic_DNA"/>
</dbReference>
<dbReference type="AlphaFoldDB" id="A0A0F7LK63"/>
<keyword evidence="2" id="KW-1185">Reference proteome</keyword>
<sequence>MLIKFRSLNGACRHVKNTPLKTFLFEKDSLENLIFHNHLVRKINTAIDFGFIREAIALRQNQCGFKI</sequence>
<dbReference type="Proteomes" id="UP000034866">
    <property type="component" value="Chromosome"/>
</dbReference>
<dbReference type="STRING" id="230089.VY86_06415"/>
<reference evidence="2" key="2">
    <citation type="submission" date="2015-03" db="EMBL/GenBank/DDBJ databases">
        <title>Genome sequence of Azospirillum thiophilum strain DSM 21654T.</title>
        <authorList>
            <person name="Kwak Y."/>
            <person name="Shin J.-H."/>
        </authorList>
    </citation>
    <scope>NUCLEOTIDE SEQUENCE [LARGE SCALE GENOMIC DNA]</scope>
    <source>
        <strain evidence="2">DSM 15199</strain>
    </source>
</reference>
<reference evidence="1 2" key="1">
    <citation type="journal article" date="2015" name="J. Biotechnol.">
        <title>Complete genome sequence of Photorhabdus temperata subsp. thracensis 39-8(T), an entomopathogenic bacterium for the improved commercial bioinsecticide.</title>
        <authorList>
            <person name="Kwak Y."/>
            <person name="Shin J.H."/>
        </authorList>
    </citation>
    <scope>NUCLEOTIDE SEQUENCE [LARGE SCALE GENOMIC DNA]</scope>
    <source>
        <strain evidence="1 2">DSM 15199</strain>
    </source>
</reference>
<protein>
    <submittedName>
        <fullName evidence="1">Uncharacterized protein</fullName>
    </submittedName>
</protein>
<evidence type="ECO:0000313" key="2">
    <source>
        <dbReference type="Proteomes" id="UP000034866"/>
    </source>
</evidence>
<evidence type="ECO:0000313" key="1">
    <source>
        <dbReference type="EMBL" id="AKH63015.1"/>
    </source>
</evidence>
<proteinExistence type="predicted"/>
<dbReference type="PATRIC" id="fig|230089.6.peg.1434"/>
<dbReference type="KEGG" id="ptt:VY86_06415"/>
<accession>A0A0F7LK63</accession>
<name>A0A0F7LK63_9GAMM</name>
<gene>
    <name evidence="1" type="ORF">VY86_06415</name>
</gene>
<organism evidence="1 2">
    <name type="scientific">Photorhabdus thracensis</name>
    <dbReference type="NCBI Taxonomy" id="230089"/>
    <lineage>
        <taxon>Bacteria</taxon>
        <taxon>Pseudomonadati</taxon>
        <taxon>Pseudomonadota</taxon>
        <taxon>Gammaproteobacteria</taxon>
        <taxon>Enterobacterales</taxon>
        <taxon>Morganellaceae</taxon>
        <taxon>Photorhabdus</taxon>
    </lineage>
</organism>